<comment type="catalytic activity">
    <reaction evidence="1">
        <text>Release of C-terminal amino acid residues with broad specificity, but lacks action on C-terminal proline. Shows weak endopeptidase activity.</text>
        <dbReference type="EC" id="3.4.18.1"/>
    </reaction>
</comment>
<keyword evidence="9" id="KW-1015">Disulfide bond</keyword>
<keyword evidence="14" id="KW-1185">Reference proteome</keyword>
<feature type="domain" description="Peptidase C1A papain C-terminal" evidence="12">
    <location>
        <begin position="50"/>
        <end position="284"/>
    </location>
</feature>
<dbReference type="InterPro" id="IPR033157">
    <property type="entry name" value="CTSZ"/>
</dbReference>
<dbReference type="PANTHER" id="PTHR12411">
    <property type="entry name" value="CYSTEINE PROTEASE FAMILY C1-RELATED"/>
    <property type="match status" value="1"/>
</dbReference>
<sequence>MYRLTLAILFLVAVTGSFAHESCVRRIADPLSHTNVKSPVPSEYLSVGDLPTSWDWRNVSGRSYVTITRNQHLPQYCGACWSFATTSALSDRIKMVQEFPEVNLAPQVLLNCLSGSSCDGGDPTSAYEYIFAKGIPDETCAPYEAIDLECTPENICKNCAFDLDNPEAKCVAQPTYNTYFVEEHGLVNGSDAMMAEIYARGPIACGMEVTSAFEAYTGGIFSDSTGATGQINHEISVIGWGSENGVDYWTVRNSWGTYFGELGFFRIQRGLNLLSIESDCDWAVPKGYPYSRN</sequence>
<dbReference type="OrthoDB" id="190265at2759"/>
<evidence type="ECO:0000256" key="9">
    <source>
        <dbReference type="ARBA" id="ARBA00023157"/>
    </source>
</evidence>
<dbReference type="Pfam" id="PF00112">
    <property type="entry name" value="Peptidase_C1"/>
    <property type="match status" value="1"/>
</dbReference>
<evidence type="ECO:0000256" key="5">
    <source>
        <dbReference type="ARBA" id="ARBA00022729"/>
    </source>
</evidence>
<keyword evidence="8" id="KW-0865">Zymogen</keyword>
<evidence type="ECO:0000313" key="13">
    <source>
        <dbReference type="EMBL" id="KAF2074007.1"/>
    </source>
</evidence>
<dbReference type="InterPro" id="IPR038765">
    <property type="entry name" value="Papain-like_cys_pep_sf"/>
</dbReference>
<keyword evidence="5 11" id="KW-0732">Signal</keyword>
<keyword evidence="7" id="KW-0788">Thiol protease</keyword>
<evidence type="ECO:0000313" key="14">
    <source>
        <dbReference type="Proteomes" id="UP000695562"/>
    </source>
</evidence>
<dbReference type="FunFam" id="3.90.70.10:FF:000117">
    <property type="entry name" value="Probable papain cysteine protease"/>
    <property type="match status" value="1"/>
</dbReference>
<organism evidence="13 14">
    <name type="scientific">Polysphondylium violaceum</name>
    <dbReference type="NCBI Taxonomy" id="133409"/>
    <lineage>
        <taxon>Eukaryota</taxon>
        <taxon>Amoebozoa</taxon>
        <taxon>Evosea</taxon>
        <taxon>Eumycetozoa</taxon>
        <taxon>Dictyostelia</taxon>
        <taxon>Dictyosteliales</taxon>
        <taxon>Dictyosteliaceae</taxon>
        <taxon>Polysphondylium</taxon>
    </lineage>
</organism>
<dbReference type="PRINTS" id="PR00705">
    <property type="entry name" value="PAPAIN"/>
</dbReference>
<name>A0A8J4PW37_9MYCE</name>
<evidence type="ECO:0000256" key="11">
    <source>
        <dbReference type="SAM" id="SignalP"/>
    </source>
</evidence>
<gene>
    <name evidence="13" type="ORF">CYY_004683</name>
</gene>
<dbReference type="GO" id="GO:0006508">
    <property type="term" value="P:proteolysis"/>
    <property type="evidence" value="ECO:0007669"/>
    <property type="project" value="UniProtKB-KW"/>
</dbReference>
<keyword evidence="4" id="KW-0645">Protease</keyword>
<keyword evidence="6" id="KW-0378">Hydrolase</keyword>
<feature type="signal peptide" evidence="11">
    <location>
        <begin position="1"/>
        <end position="19"/>
    </location>
</feature>
<dbReference type="SMART" id="SM00645">
    <property type="entry name" value="Pept_C1"/>
    <property type="match status" value="1"/>
</dbReference>
<evidence type="ECO:0000259" key="12">
    <source>
        <dbReference type="SMART" id="SM00645"/>
    </source>
</evidence>
<evidence type="ECO:0000256" key="3">
    <source>
        <dbReference type="ARBA" id="ARBA00012516"/>
    </source>
</evidence>
<dbReference type="SUPFAM" id="SSF54001">
    <property type="entry name" value="Cysteine proteinases"/>
    <property type="match status" value="1"/>
</dbReference>
<feature type="chain" id="PRO_5035255260" description="cathepsin X" evidence="11">
    <location>
        <begin position="20"/>
        <end position="293"/>
    </location>
</feature>
<dbReference type="EMBL" id="AJWJ01000170">
    <property type="protein sequence ID" value="KAF2074007.1"/>
    <property type="molecule type" value="Genomic_DNA"/>
</dbReference>
<dbReference type="GO" id="GO:0016807">
    <property type="term" value="F:cysteine-type carboxypeptidase activity"/>
    <property type="evidence" value="ECO:0007669"/>
    <property type="project" value="UniProtKB-EC"/>
</dbReference>
<evidence type="ECO:0000256" key="1">
    <source>
        <dbReference type="ARBA" id="ARBA00001594"/>
    </source>
</evidence>
<evidence type="ECO:0000256" key="4">
    <source>
        <dbReference type="ARBA" id="ARBA00022670"/>
    </source>
</evidence>
<evidence type="ECO:0000256" key="8">
    <source>
        <dbReference type="ARBA" id="ARBA00023145"/>
    </source>
</evidence>
<dbReference type="CDD" id="cd02698">
    <property type="entry name" value="Peptidase_C1A_CathepsinX"/>
    <property type="match status" value="1"/>
</dbReference>
<reference evidence="13" key="1">
    <citation type="submission" date="2020-01" db="EMBL/GenBank/DDBJ databases">
        <title>Development of genomics and gene disruption for Polysphondylium violaceum indicates a role for the polyketide synthase stlB in stalk morphogenesis.</title>
        <authorList>
            <person name="Narita B."/>
            <person name="Kawabe Y."/>
            <person name="Kin K."/>
            <person name="Saito T."/>
            <person name="Gibbs R."/>
            <person name="Kuspa A."/>
            <person name="Muzny D."/>
            <person name="Queller D."/>
            <person name="Richards S."/>
            <person name="Strassman J."/>
            <person name="Sucgang R."/>
            <person name="Worley K."/>
            <person name="Schaap P."/>
        </authorList>
    </citation>
    <scope>NUCLEOTIDE SEQUENCE</scope>
    <source>
        <strain evidence="13">QSvi11</strain>
    </source>
</reference>
<evidence type="ECO:0000256" key="7">
    <source>
        <dbReference type="ARBA" id="ARBA00022807"/>
    </source>
</evidence>
<proteinExistence type="inferred from homology"/>
<dbReference type="EC" id="3.4.18.1" evidence="3"/>
<accession>A0A8J4PW37</accession>
<comment type="caution">
    <text evidence="13">The sequence shown here is derived from an EMBL/GenBank/DDBJ whole genome shotgun (WGS) entry which is preliminary data.</text>
</comment>
<dbReference type="Gene3D" id="3.90.70.10">
    <property type="entry name" value="Cysteine proteinases"/>
    <property type="match status" value="1"/>
</dbReference>
<dbReference type="Proteomes" id="UP000695562">
    <property type="component" value="Unassembled WGS sequence"/>
</dbReference>
<evidence type="ECO:0000256" key="6">
    <source>
        <dbReference type="ARBA" id="ARBA00022801"/>
    </source>
</evidence>
<evidence type="ECO:0000256" key="10">
    <source>
        <dbReference type="ARBA" id="ARBA00023180"/>
    </source>
</evidence>
<dbReference type="InterPro" id="IPR000668">
    <property type="entry name" value="Peptidase_C1A_C"/>
</dbReference>
<comment type="similarity">
    <text evidence="2">Belongs to the peptidase C1 family.</text>
</comment>
<dbReference type="InterPro" id="IPR025661">
    <property type="entry name" value="Pept_asp_AS"/>
</dbReference>
<dbReference type="PROSITE" id="PS00640">
    <property type="entry name" value="THIOL_PROTEASE_ASN"/>
    <property type="match status" value="1"/>
</dbReference>
<evidence type="ECO:0000256" key="2">
    <source>
        <dbReference type="ARBA" id="ARBA00008455"/>
    </source>
</evidence>
<dbReference type="AlphaFoldDB" id="A0A8J4PW37"/>
<dbReference type="InterPro" id="IPR013128">
    <property type="entry name" value="Peptidase_C1A"/>
</dbReference>
<protein>
    <recommendedName>
        <fullName evidence="3">cathepsin X</fullName>
        <ecNumber evidence="3">3.4.18.1</ecNumber>
    </recommendedName>
</protein>
<keyword evidence="10" id="KW-0325">Glycoprotein</keyword>